<dbReference type="Pfam" id="PF13655">
    <property type="entry name" value="RVT_N"/>
    <property type="match status" value="1"/>
</dbReference>
<protein>
    <recommendedName>
        <fullName evidence="1">Reverse transcriptase N-terminal domain-containing protein</fullName>
    </recommendedName>
</protein>
<evidence type="ECO:0000313" key="2">
    <source>
        <dbReference type="EMBL" id="QCI06323.1"/>
    </source>
</evidence>
<dbReference type="InterPro" id="IPR025960">
    <property type="entry name" value="RVT_N"/>
</dbReference>
<proteinExistence type="predicted"/>
<evidence type="ECO:0000259" key="1">
    <source>
        <dbReference type="Pfam" id="PF13655"/>
    </source>
</evidence>
<dbReference type="AlphaFoldDB" id="A0A4D6WSF1"/>
<name>A0A4D6WSF1_9FLOR</name>
<dbReference type="EMBL" id="MK814652">
    <property type="protein sequence ID" value="QCI06323.1"/>
    <property type="molecule type" value="Genomic_DNA"/>
</dbReference>
<gene>
    <name evidence="2" type="primary">orf356</name>
</gene>
<reference evidence="2" key="2">
    <citation type="submission" date="2019-04" db="EMBL/GenBank/DDBJ databases">
        <authorList>
            <person name="Pasella M."/>
        </authorList>
    </citation>
    <scope>NUCLEOTIDE SEQUENCE</scope>
    <source>
        <strain evidence="2">TZ0704</strain>
    </source>
</reference>
<reference evidence="2" key="1">
    <citation type="journal article" date="2019" name="Mol. Phylogenet. Evol.">
        <title>Morphological evolution and classification of the red algal order Ceramiales inferred using plastid phylogenomics.</title>
        <authorList>
            <person name="Diaz-Tapia P."/>
            <person name="Pasella M.M."/>
            <person name="Verbruggen H."/>
            <person name="Maggs C.A."/>
        </authorList>
    </citation>
    <scope>NUCLEOTIDE SEQUENCE</scope>
    <source>
        <strain evidence="2">TZ0704</strain>
    </source>
</reference>
<sequence length="356" mass="44012">MSYNYKFNSNTKWSNLPWKYIFSKVFILQKKIYKSAKKCDLNNVLKLQQYLINSNEAKILSIQYIINQLYLHYICHNNTKYIITDKKKYKIFKFLFKQSKNISFNLVLKIVEEYLLYLCLEPELESKYPIFIYKKNSSYYYYINKLYKIGLLKFNSEINVKCKFLMDNLKKINQLKYIIKYFQYRFYYSFYNNLINYQKILSYYDSQKVFINKNNYINLLYSSFINISKLGLDWYTFYINRSCTLKKNIIFTYNIQIKYYYYHNLIIKILKFFINKRNILKVLKIFEILKNCSDIIFYLDNELLKTIYLIINSMMYFLSKKIYKNIFIYHKNTKNINVTFNNIFYKIKMKNFYMSY</sequence>
<keyword evidence="2" id="KW-0934">Plastid</keyword>
<accession>A0A4D6WSF1</accession>
<geneLocation type="plastid" evidence="2"/>
<organism evidence="2">
    <name type="scientific">Dictyurus purpurascens</name>
    <dbReference type="NCBI Taxonomy" id="189649"/>
    <lineage>
        <taxon>Eukaryota</taxon>
        <taxon>Rhodophyta</taxon>
        <taxon>Florideophyceae</taxon>
        <taxon>Rhodymeniophycidae</taxon>
        <taxon>Ceramiales</taxon>
        <taxon>Dasyaceae</taxon>
        <taxon>Dictyurus</taxon>
    </lineage>
</organism>
<feature type="domain" description="Reverse transcriptase N-terminal" evidence="1">
    <location>
        <begin position="13"/>
        <end position="65"/>
    </location>
</feature>